<name>A0A1H6II06_RUMFL</name>
<proteinExistence type="predicted"/>
<dbReference type="OrthoDB" id="1823009at2"/>
<accession>A0A1H6II06</accession>
<dbReference type="Proteomes" id="UP000183190">
    <property type="component" value="Unassembled WGS sequence"/>
</dbReference>
<evidence type="ECO:0000313" key="2">
    <source>
        <dbReference type="Proteomes" id="UP000183190"/>
    </source>
</evidence>
<sequence length="110" mass="12630">MADKTFQMRLQENEHNKLVQLAEAANMDKTTFVKHRIFSDDGIIILDKSHFISRSLIEISDQLKGAKRDGKLSDELINKTYAKLCDVTKIFILISKELTDFKAQQEGDEN</sequence>
<dbReference type="AlphaFoldDB" id="A0A1H6II06"/>
<organism evidence="1 2">
    <name type="scientific">Ruminococcus flavefaciens</name>
    <dbReference type="NCBI Taxonomy" id="1265"/>
    <lineage>
        <taxon>Bacteria</taxon>
        <taxon>Bacillati</taxon>
        <taxon>Bacillota</taxon>
        <taxon>Clostridia</taxon>
        <taxon>Eubacteriales</taxon>
        <taxon>Oscillospiraceae</taxon>
        <taxon>Ruminococcus</taxon>
    </lineage>
</organism>
<protein>
    <submittedName>
        <fullName evidence="1">Uncharacterized protein</fullName>
    </submittedName>
</protein>
<evidence type="ECO:0000313" key="1">
    <source>
        <dbReference type="EMBL" id="SEH48479.1"/>
    </source>
</evidence>
<dbReference type="EMBL" id="FNWV01000002">
    <property type="protein sequence ID" value="SEH48479.1"/>
    <property type="molecule type" value="Genomic_DNA"/>
</dbReference>
<dbReference type="RefSeq" id="WP_074714779.1">
    <property type="nucleotide sequence ID" value="NZ_FNWV01000002.1"/>
</dbReference>
<reference evidence="1 2" key="1">
    <citation type="submission" date="2016-10" db="EMBL/GenBank/DDBJ databases">
        <authorList>
            <person name="de Groot N.N."/>
        </authorList>
    </citation>
    <scope>NUCLEOTIDE SEQUENCE [LARGE SCALE GENOMIC DNA]</scope>
    <source>
        <strain evidence="1 2">YAD2003</strain>
    </source>
</reference>
<gene>
    <name evidence="1" type="ORF">SAMN02910265_00986</name>
</gene>